<evidence type="ECO:0000313" key="1">
    <source>
        <dbReference type="EMBL" id="MDE8697708.1"/>
    </source>
</evidence>
<reference evidence="1" key="1">
    <citation type="submission" date="2023-03" db="EMBL/GenBank/DDBJ databases">
        <title>DFI Biobank Strains.</title>
        <authorList>
            <person name="Mostad J."/>
            <person name="Paddock L."/>
            <person name="Medina S."/>
            <person name="Waligurski E."/>
            <person name="Barat B."/>
            <person name="Smith R."/>
            <person name="Burgo V."/>
            <person name="Metcalfe C."/>
            <person name="Woodson C."/>
            <person name="Sundararajan A."/>
            <person name="Ramaswamy R."/>
            <person name="Lin H."/>
            <person name="Pamer E.G."/>
        </authorList>
    </citation>
    <scope>NUCLEOTIDE SEQUENCE</scope>
    <source>
        <strain evidence="1">DFI.9.5</strain>
    </source>
</reference>
<protein>
    <recommendedName>
        <fullName evidence="3">Pentapeptide repeat-containing protein</fullName>
    </recommendedName>
</protein>
<dbReference type="Proteomes" id="UP001221924">
    <property type="component" value="Unassembled WGS sequence"/>
</dbReference>
<evidence type="ECO:0008006" key="3">
    <source>
        <dbReference type="Google" id="ProtNLM"/>
    </source>
</evidence>
<evidence type="ECO:0000313" key="2">
    <source>
        <dbReference type="Proteomes" id="UP001221924"/>
    </source>
</evidence>
<dbReference type="EMBL" id="JARFID010000175">
    <property type="protein sequence ID" value="MDE8697708.1"/>
    <property type="molecule type" value="Genomic_DNA"/>
</dbReference>
<dbReference type="RefSeq" id="WP_275202850.1">
    <property type="nucleotide sequence ID" value="NZ_JARFID010000175.1"/>
</dbReference>
<name>A0AAW6MBP3_9BACE</name>
<feature type="non-terminal residue" evidence="1">
    <location>
        <position position="1"/>
    </location>
</feature>
<sequence length="118" mass="12940">LQLTRAFGENDPLKIIGAAKVKEVVWQEDAFAIGFNFGLLTSLVKLDMSVEKASGYRNGSFLASTNGMLLLEEVNMRNNRLARNGDNGNVATLDLSWQGRLKKLDVRGTGLTRVKLAT</sequence>
<accession>A0AAW6MBP3</accession>
<feature type="non-terminal residue" evidence="1">
    <location>
        <position position="118"/>
    </location>
</feature>
<proteinExistence type="predicted"/>
<gene>
    <name evidence="1" type="ORF">PZH42_26955</name>
</gene>
<dbReference type="AlphaFoldDB" id="A0AAW6MBP3"/>
<comment type="caution">
    <text evidence="1">The sequence shown here is derived from an EMBL/GenBank/DDBJ whole genome shotgun (WGS) entry which is preliminary data.</text>
</comment>
<organism evidence="1 2">
    <name type="scientific">Bacteroides cellulosilyticus</name>
    <dbReference type="NCBI Taxonomy" id="246787"/>
    <lineage>
        <taxon>Bacteria</taxon>
        <taxon>Pseudomonadati</taxon>
        <taxon>Bacteroidota</taxon>
        <taxon>Bacteroidia</taxon>
        <taxon>Bacteroidales</taxon>
        <taxon>Bacteroidaceae</taxon>
        <taxon>Bacteroides</taxon>
    </lineage>
</organism>